<evidence type="ECO:0000256" key="5">
    <source>
        <dbReference type="ARBA" id="ARBA00022691"/>
    </source>
</evidence>
<dbReference type="GO" id="GO:0052914">
    <property type="term" value="F:16S rRNA (guanine(1207)-N(2))-methyltransferase activity"/>
    <property type="evidence" value="ECO:0007669"/>
    <property type="project" value="UniProtKB-EC"/>
</dbReference>
<dbReference type="Pfam" id="PF05175">
    <property type="entry name" value="MTS"/>
    <property type="match status" value="1"/>
</dbReference>
<keyword evidence="4 6" id="KW-0808">Transferase</keyword>
<gene>
    <name evidence="6" type="primary">rsmC</name>
    <name evidence="9" type="ORF">DRW07_15500</name>
</gene>
<comment type="similarity">
    <text evidence="6">Belongs to the methyltransferase superfamily. RsmC family.</text>
</comment>
<feature type="domain" description="Methyltransferase small" evidence="7">
    <location>
        <begin position="195"/>
        <end position="360"/>
    </location>
</feature>
<keyword evidence="2 6" id="KW-0698">rRNA processing</keyword>
<evidence type="ECO:0000259" key="8">
    <source>
        <dbReference type="Pfam" id="PF08468"/>
    </source>
</evidence>
<dbReference type="SUPFAM" id="SSF53335">
    <property type="entry name" value="S-adenosyl-L-methionine-dependent methyltransferases"/>
    <property type="match status" value="1"/>
</dbReference>
<reference evidence="9 10" key="1">
    <citation type="submission" date="2018-11" db="EMBL/GenBank/DDBJ databases">
        <authorList>
            <person name="Ye M.-Q."/>
            <person name="Du Z.-J."/>
        </authorList>
    </citation>
    <scope>NUCLEOTIDE SEQUENCE [LARGE SCALE GENOMIC DNA]</scope>
    <source>
        <strain evidence="9 10">U0105</strain>
    </source>
</reference>
<dbReference type="EC" id="2.1.1.172" evidence="6"/>
<dbReference type="InterPro" id="IPR007848">
    <property type="entry name" value="Small_mtfrase_dom"/>
</dbReference>
<accession>A0A3N5Y525</accession>
<dbReference type="InterPro" id="IPR023543">
    <property type="entry name" value="rRNA_ssu_MeTfrase_C"/>
</dbReference>
<evidence type="ECO:0000256" key="1">
    <source>
        <dbReference type="ARBA" id="ARBA00022490"/>
    </source>
</evidence>
<keyword evidence="10" id="KW-1185">Reference proteome</keyword>
<keyword evidence="5 6" id="KW-0949">S-adenosyl-L-methionine</keyword>
<dbReference type="InterPro" id="IPR046977">
    <property type="entry name" value="RsmC/RlmG"/>
</dbReference>
<comment type="subcellular location">
    <subcellularLocation>
        <location evidence="6">Cytoplasm</location>
    </subcellularLocation>
</comment>
<dbReference type="Pfam" id="PF08468">
    <property type="entry name" value="MTS_N"/>
    <property type="match status" value="1"/>
</dbReference>
<comment type="subunit">
    <text evidence="6">Monomer.</text>
</comment>
<dbReference type="GO" id="GO:0005737">
    <property type="term" value="C:cytoplasm"/>
    <property type="evidence" value="ECO:0007669"/>
    <property type="project" value="UniProtKB-SubCell"/>
</dbReference>
<dbReference type="PANTHER" id="PTHR47816">
    <property type="entry name" value="RIBOSOMAL RNA SMALL SUBUNIT METHYLTRANSFERASE C"/>
    <property type="match status" value="1"/>
</dbReference>
<dbReference type="Proteomes" id="UP000275281">
    <property type="component" value="Unassembled WGS sequence"/>
</dbReference>
<dbReference type="EMBL" id="RPOK01000005">
    <property type="protein sequence ID" value="RPJ65309.1"/>
    <property type="molecule type" value="Genomic_DNA"/>
</dbReference>
<keyword evidence="3 6" id="KW-0489">Methyltransferase</keyword>
<evidence type="ECO:0000256" key="3">
    <source>
        <dbReference type="ARBA" id="ARBA00022603"/>
    </source>
</evidence>
<organism evidence="9 10">
    <name type="scientific">Alteromonas sediminis</name>
    <dbReference type="NCBI Taxonomy" id="2259342"/>
    <lineage>
        <taxon>Bacteria</taxon>
        <taxon>Pseudomonadati</taxon>
        <taxon>Pseudomonadota</taxon>
        <taxon>Gammaproteobacteria</taxon>
        <taxon>Alteromonadales</taxon>
        <taxon>Alteromonadaceae</taxon>
        <taxon>Alteromonas/Salinimonas group</taxon>
        <taxon>Alteromonas</taxon>
    </lineage>
</organism>
<feature type="domain" description="Methyltransferase small N-terminal" evidence="8">
    <location>
        <begin position="10"/>
        <end position="183"/>
    </location>
</feature>
<evidence type="ECO:0000313" key="10">
    <source>
        <dbReference type="Proteomes" id="UP000275281"/>
    </source>
</evidence>
<dbReference type="InterPro" id="IPR013675">
    <property type="entry name" value="Mtase_sm_N"/>
</dbReference>
<dbReference type="OrthoDB" id="9816072at2"/>
<comment type="catalytic activity">
    <reaction evidence="6">
        <text>guanosine(1207) in 16S rRNA + S-adenosyl-L-methionine = N(2)-methylguanosine(1207) in 16S rRNA + S-adenosyl-L-homocysteine + H(+)</text>
        <dbReference type="Rhea" id="RHEA:42736"/>
        <dbReference type="Rhea" id="RHEA-COMP:10213"/>
        <dbReference type="Rhea" id="RHEA-COMP:10214"/>
        <dbReference type="ChEBI" id="CHEBI:15378"/>
        <dbReference type="ChEBI" id="CHEBI:57856"/>
        <dbReference type="ChEBI" id="CHEBI:59789"/>
        <dbReference type="ChEBI" id="CHEBI:74269"/>
        <dbReference type="ChEBI" id="CHEBI:74481"/>
        <dbReference type="EC" id="2.1.1.172"/>
    </reaction>
</comment>
<dbReference type="HAMAP" id="MF_01862">
    <property type="entry name" value="16SrRNA_methyltr_C"/>
    <property type="match status" value="1"/>
</dbReference>
<dbReference type="InterPro" id="IPR029063">
    <property type="entry name" value="SAM-dependent_MTases_sf"/>
</dbReference>
<sequence>MQVIMLPVNQILQRNIALFNQGKWLFINPPDADFFPLCLTSNIHVLHQTVDVFNKATNTNKAYAFDSRDIVEQPNKLRVSAQVGLHSHEFAPFITSGNFDQALLFMPKSKSQFSMLMHMALSHMNKDGCLYIVGDNKSGIKSITKLMQPFGNVEKVDSARHCTLLCLTLEKQVSSFNPNDYLKYATYELGEREWECASFPGVFSEGALDEGTALFLQTLPLPLHGRTLDFASGAGVISCFVGKALQHISCDLLDVSAIALYCAAHSLKENQLHGTLIAANGLQGVTQQYQCILTNPPFHTGTKTDYAIVTEFINTSVNRLKKGGNLYVVANRFLPYTDQLKTKYSQVDVLAQNNKFSVYKCA</sequence>
<proteinExistence type="inferred from homology"/>
<evidence type="ECO:0000256" key="2">
    <source>
        <dbReference type="ARBA" id="ARBA00022552"/>
    </source>
</evidence>
<comment type="function">
    <text evidence="6">Specifically methylates the guanine in position 1207 of 16S rRNA in the 30S particle.</text>
</comment>
<name>A0A3N5Y525_9ALTE</name>
<evidence type="ECO:0000259" key="7">
    <source>
        <dbReference type="Pfam" id="PF05175"/>
    </source>
</evidence>
<keyword evidence="1 6" id="KW-0963">Cytoplasm</keyword>
<dbReference type="AlphaFoldDB" id="A0A3N5Y525"/>
<comment type="caution">
    <text evidence="9">The sequence shown here is derived from an EMBL/GenBank/DDBJ whole genome shotgun (WGS) entry which is preliminary data.</text>
</comment>
<protein>
    <recommendedName>
        <fullName evidence="6">Ribosomal RNA small subunit methyltransferase C</fullName>
        <ecNumber evidence="6">2.1.1.172</ecNumber>
    </recommendedName>
    <alternativeName>
        <fullName evidence="6">16S rRNA m2G1207 methyltransferase</fullName>
    </alternativeName>
    <alternativeName>
        <fullName evidence="6">rRNA (guanine-N(2)-)-methyltransferase RsmC</fullName>
    </alternativeName>
</protein>
<evidence type="ECO:0000256" key="4">
    <source>
        <dbReference type="ARBA" id="ARBA00022679"/>
    </source>
</evidence>
<dbReference type="PANTHER" id="PTHR47816:SF4">
    <property type="entry name" value="RIBOSOMAL RNA SMALL SUBUNIT METHYLTRANSFERASE C"/>
    <property type="match status" value="1"/>
</dbReference>
<dbReference type="Gene3D" id="3.40.50.150">
    <property type="entry name" value="Vaccinia Virus protein VP39"/>
    <property type="match status" value="2"/>
</dbReference>
<evidence type="ECO:0000313" key="9">
    <source>
        <dbReference type="EMBL" id="RPJ65309.1"/>
    </source>
</evidence>
<evidence type="ECO:0000256" key="6">
    <source>
        <dbReference type="HAMAP-Rule" id="MF_01862"/>
    </source>
</evidence>